<reference evidence="2 3" key="1">
    <citation type="journal article" date="2019" name="Int. J. Syst. Evol. Microbiol.">
        <title>The Global Catalogue of Microorganisms (GCM) 10K type strain sequencing project: providing services to taxonomists for standard genome sequencing and annotation.</title>
        <authorList>
            <consortium name="The Broad Institute Genomics Platform"/>
            <consortium name="The Broad Institute Genome Sequencing Center for Infectious Disease"/>
            <person name="Wu L."/>
            <person name="Ma J."/>
        </authorList>
    </citation>
    <scope>NUCLEOTIDE SEQUENCE [LARGE SCALE GENOMIC DNA]</scope>
    <source>
        <strain evidence="2 3">JCM 1417</strain>
    </source>
</reference>
<protein>
    <recommendedName>
        <fullName evidence="1">N-acetyltransferase domain-containing protein</fullName>
    </recommendedName>
</protein>
<dbReference type="SUPFAM" id="SSF55729">
    <property type="entry name" value="Acyl-CoA N-acyltransferases (Nat)"/>
    <property type="match status" value="1"/>
</dbReference>
<evidence type="ECO:0000313" key="2">
    <source>
        <dbReference type="EMBL" id="GAA0774365.1"/>
    </source>
</evidence>
<dbReference type="InterPro" id="IPR000182">
    <property type="entry name" value="GNAT_dom"/>
</dbReference>
<evidence type="ECO:0000259" key="1">
    <source>
        <dbReference type="Pfam" id="PF13302"/>
    </source>
</evidence>
<dbReference type="Pfam" id="PF13302">
    <property type="entry name" value="Acetyltransf_3"/>
    <property type="match status" value="1"/>
</dbReference>
<dbReference type="EMBL" id="BAAACI010000006">
    <property type="protein sequence ID" value="GAA0774365.1"/>
    <property type="molecule type" value="Genomic_DNA"/>
</dbReference>
<name>A0ABN1KSB9_CLOSU</name>
<accession>A0ABN1KSB9</accession>
<feature type="domain" description="N-acetyltransferase" evidence="1">
    <location>
        <begin position="2"/>
        <end position="139"/>
    </location>
</feature>
<proteinExistence type="predicted"/>
<keyword evidence="3" id="KW-1185">Reference proteome</keyword>
<sequence length="143" mass="16609">MRRFILSDSEFMFKNWATDSEVFRFFSRNPHSNFSEIERVVKEWSNAYVYNNCYNWSIELKEIGEVIGQISIVTLNEKYYSCDVAYNIGKSFWGKGITVEALKAVTNYMFKEVGINRIEGKHNTLNTSSGIVMQKSRMKGGEL</sequence>
<organism evidence="2 3">
    <name type="scientific">Clostridium subterminale</name>
    <dbReference type="NCBI Taxonomy" id="1550"/>
    <lineage>
        <taxon>Bacteria</taxon>
        <taxon>Bacillati</taxon>
        <taxon>Bacillota</taxon>
        <taxon>Clostridia</taxon>
        <taxon>Eubacteriales</taxon>
        <taxon>Clostridiaceae</taxon>
        <taxon>Clostridium</taxon>
    </lineage>
</organism>
<comment type="caution">
    <text evidence="2">The sequence shown here is derived from an EMBL/GenBank/DDBJ whole genome shotgun (WGS) entry which is preliminary data.</text>
</comment>
<dbReference type="Gene3D" id="3.40.630.30">
    <property type="match status" value="1"/>
</dbReference>
<evidence type="ECO:0000313" key="3">
    <source>
        <dbReference type="Proteomes" id="UP001501047"/>
    </source>
</evidence>
<dbReference type="Proteomes" id="UP001501047">
    <property type="component" value="Unassembled WGS sequence"/>
</dbReference>
<dbReference type="InterPro" id="IPR051531">
    <property type="entry name" value="N-acetyltransferase"/>
</dbReference>
<gene>
    <name evidence="2" type="ORF">GCM10008908_24090</name>
</gene>
<dbReference type="InterPro" id="IPR016181">
    <property type="entry name" value="Acyl_CoA_acyltransferase"/>
</dbReference>
<dbReference type="PANTHER" id="PTHR43792">
    <property type="entry name" value="GNAT FAMILY, PUTATIVE (AFU_ORTHOLOGUE AFUA_3G00765)-RELATED-RELATED"/>
    <property type="match status" value="1"/>
</dbReference>